<evidence type="ECO:0000313" key="1">
    <source>
        <dbReference type="EMBL" id="KAJ8951254.1"/>
    </source>
</evidence>
<sequence>MQDQLNITRNLAVRAYFNHDSYALSLKKYHICFNKCRQLAIFELGYLTPVGTATRTLLINHEIFPSAALAWNRSVYLRRFCFEKFSHTHRNTTKTPFFEKFSQTLQVLNPPPAKEVTFMIFTERPHKRKAVDRPSASKKEIQRNYFSVQAHKKIPGVVAVS</sequence>
<accession>A0ABQ9IQA5</accession>
<name>A0ABQ9IQA5_9CUCU</name>
<proteinExistence type="predicted"/>
<reference evidence="1" key="1">
    <citation type="journal article" date="2023" name="Insect Mol. Biol.">
        <title>Genome sequencing provides insights into the evolution of gene families encoding plant cell wall-degrading enzymes in longhorned beetles.</title>
        <authorList>
            <person name="Shin N.R."/>
            <person name="Okamura Y."/>
            <person name="Kirsch R."/>
            <person name="Pauchet Y."/>
        </authorList>
    </citation>
    <scope>NUCLEOTIDE SEQUENCE</scope>
    <source>
        <strain evidence="1">MMC_N1</strain>
    </source>
</reference>
<dbReference type="EMBL" id="JAPWTJ010003844">
    <property type="protein sequence ID" value="KAJ8951254.1"/>
    <property type="molecule type" value="Genomic_DNA"/>
</dbReference>
<comment type="caution">
    <text evidence="1">The sequence shown here is derived from an EMBL/GenBank/DDBJ whole genome shotgun (WGS) entry which is preliminary data.</text>
</comment>
<evidence type="ECO:0000313" key="2">
    <source>
        <dbReference type="Proteomes" id="UP001162164"/>
    </source>
</evidence>
<protein>
    <submittedName>
        <fullName evidence="1">Uncharacterized protein</fullName>
    </submittedName>
</protein>
<keyword evidence="2" id="KW-1185">Reference proteome</keyword>
<gene>
    <name evidence="1" type="ORF">NQ317_018734</name>
</gene>
<dbReference type="Proteomes" id="UP001162164">
    <property type="component" value="Unassembled WGS sequence"/>
</dbReference>
<organism evidence="1 2">
    <name type="scientific">Molorchus minor</name>
    <dbReference type="NCBI Taxonomy" id="1323400"/>
    <lineage>
        <taxon>Eukaryota</taxon>
        <taxon>Metazoa</taxon>
        <taxon>Ecdysozoa</taxon>
        <taxon>Arthropoda</taxon>
        <taxon>Hexapoda</taxon>
        <taxon>Insecta</taxon>
        <taxon>Pterygota</taxon>
        <taxon>Neoptera</taxon>
        <taxon>Endopterygota</taxon>
        <taxon>Coleoptera</taxon>
        <taxon>Polyphaga</taxon>
        <taxon>Cucujiformia</taxon>
        <taxon>Chrysomeloidea</taxon>
        <taxon>Cerambycidae</taxon>
        <taxon>Lamiinae</taxon>
        <taxon>Monochamini</taxon>
        <taxon>Molorchus</taxon>
    </lineage>
</organism>